<sequence>MTVELERTIEIDAPRDAVWAFIADPIERARAISVVEAVDADPEHVDRATWEISLPIPLLDKRVSVDTRDVERDPPAFVRFVGRSSVMDIQGEHRLTETETGTSLSNRFVVDGHAPGVETFFERQFGAELDNLEAAFESFDTQDR</sequence>
<dbReference type="Gene3D" id="3.30.530.20">
    <property type="match status" value="1"/>
</dbReference>
<dbReference type="GeneID" id="36511356"/>
<dbReference type="InterPro" id="IPR019587">
    <property type="entry name" value="Polyketide_cyclase/dehydratase"/>
</dbReference>
<dbReference type="AlphaFoldDB" id="A0A2R4WYS5"/>
<dbReference type="EMBL" id="CP028858">
    <property type="protein sequence ID" value="AWB26674.1"/>
    <property type="molecule type" value="Genomic_DNA"/>
</dbReference>
<protein>
    <submittedName>
        <fullName evidence="1">Polyketide cyclase</fullName>
    </submittedName>
</protein>
<dbReference type="KEGG" id="harc:HARCEL1_02575"/>
<evidence type="ECO:0000313" key="1">
    <source>
        <dbReference type="EMBL" id="AWB26674.1"/>
    </source>
</evidence>
<evidence type="ECO:0000313" key="2">
    <source>
        <dbReference type="Proteomes" id="UP000244727"/>
    </source>
</evidence>
<dbReference type="RefSeq" id="WP_108381043.1">
    <property type="nucleotide sequence ID" value="NZ_CP028858.1"/>
</dbReference>
<name>A0A2R4WYS5_9EURY</name>
<dbReference type="InterPro" id="IPR023393">
    <property type="entry name" value="START-like_dom_sf"/>
</dbReference>
<proteinExistence type="predicted"/>
<organism evidence="1 2">
    <name type="scientific">Halococcoides cellulosivorans</name>
    <dbReference type="NCBI Taxonomy" id="1679096"/>
    <lineage>
        <taxon>Archaea</taxon>
        <taxon>Methanobacteriati</taxon>
        <taxon>Methanobacteriota</taxon>
        <taxon>Stenosarchaea group</taxon>
        <taxon>Halobacteria</taxon>
        <taxon>Halobacteriales</taxon>
        <taxon>Haloarculaceae</taxon>
        <taxon>Halococcoides</taxon>
    </lineage>
</organism>
<dbReference type="Proteomes" id="UP000244727">
    <property type="component" value="Chromosome"/>
</dbReference>
<dbReference type="Pfam" id="PF10604">
    <property type="entry name" value="Polyketide_cyc2"/>
    <property type="match status" value="1"/>
</dbReference>
<reference evidence="1 2" key="1">
    <citation type="submission" date="2018-04" db="EMBL/GenBank/DDBJ databases">
        <title>Halococcoides cellulosivorans gen. nov., sp. nov., an extremely halophilic cellulose-utilizing haloarchaeon from hypersaline lakes.</title>
        <authorList>
            <person name="Sorokin D.Y."/>
            <person name="Toshchakov S.V."/>
            <person name="Samarov N.I."/>
            <person name="Korzhenkov A."/>
            <person name="Kublanov I.V."/>
        </authorList>
    </citation>
    <scope>NUCLEOTIDE SEQUENCE [LARGE SCALE GENOMIC DNA]</scope>
    <source>
        <strain evidence="1 2">HArcel1</strain>
    </source>
</reference>
<gene>
    <name evidence="1" type="ORF">HARCEL1_02575</name>
</gene>
<keyword evidence="2" id="KW-1185">Reference proteome</keyword>
<accession>A0A2R4WYS5</accession>
<dbReference type="SUPFAM" id="SSF55961">
    <property type="entry name" value="Bet v1-like"/>
    <property type="match status" value="1"/>
</dbReference>